<dbReference type="GeneID" id="24098676"/>
<dbReference type="AlphaFoldDB" id="J4GRU7"/>
<dbReference type="Proteomes" id="UP000006352">
    <property type="component" value="Unassembled WGS sequence"/>
</dbReference>
<dbReference type="EMBL" id="HE797128">
    <property type="protein sequence ID" value="CCM03765.1"/>
    <property type="molecule type" value="Genomic_DNA"/>
</dbReference>
<name>J4GRU7_9APHY</name>
<reference evidence="1 2" key="1">
    <citation type="journal article" date="2012" name="Appl. Environ. Microbiol.">
        <title>Short-read sequencing for genomic analysis of the brown rot fungus Fibroporia radiculosa.</title>
        <authorList>
            <person name="Tang J.D."/>
            <person name="Perkins A.D."/>
            <person name="Sonstegard T.S."/>
            <person name="Schroeder S.G."/>
            <person name="Burgess S.C."/>
            <person name="Diehl S.V."/>
        </authorList>
    </citation>
    <scope>NUCLEOTIDE SEQUENCE [LARGE SCALE GENOMIC DNA]</scope>
    <source>
        <strain evidence="1 2">TFFH 294</strain>
    </source>
</reference>
<dbReference type="InParanoid" id="J4GRU7"/>
<gene>
    <name evidence="1" type="ORF">FIBRA_05912</name>
</gene>
<protein>
    <submittedName>
        <fullName evidence="1">Uncharacterized protein</fullName>
    </submittedName>
</protein>
<evidence type="ECO:0000313" key="2">
    <source>
        <dbReference type="Proteomes" id="UP000006352"/>
    </source>
</evidence>
<accession>J4GRU7</accession>
<sequence length="33" mass="3908">MIVLMFSLLINTLGEDIIRAHYIYYVLVFVHLP</sequence>
<proteinExistence type="predicted"/>
<evidence type="ECO:0000313" key="1">
    <source>
        <dbReference type="EMBL" id="CCM03765.1"/>
    </source>
</evidence>
<organism evidence="1 2">
    <name type="scientific">Fibroporia radiculosa</name>
    <dbReference type="NCBI Taxonomy" id="599839"/>
    <lineage>
        <taxon>Eukaryota</taxon>
        <taxon>Fungi</taxon>
        <taxon>Dikarya</taxon>
        <taxon>Basidiomycota</taxon>
        <taxon>Agaricomycotina</taxon>
        <taxon>Agaricomycetes</taxon>
        <taxon>Polyporales</taxon>
        <taxon>Fibroporiaceae</taxon>
        <taxon>Fibroporia</taxon>
    </lineage>
</organism>
<dbReference type="HOGENOM" id="CLU_3384744_0_0_1"/>
<dbReference type="RefSeq" id="XP_012183048.1">
    <property type="nucleotide sequence ID" value="XM_012327658.1"/>
</dbReference>
<keyword evidence="2" id="KW-1185">Reference proteome</keyword>